<dbReference type="InterPro" id="IPR018824">
    <property type="entry name" value="Conidiation-specific_6"/>
</dbReference>
<dbReference type="InterPro" id="IPR052670">
    <property type="entry name" value="UPF0654_domain"/>
</dbReference>
<evidence type="ECO:0000256" key="1">
    <source>
        <dbReference type="SAM" id="MobiDB-lite"/>
    </source>
</evidence>
<name>A0AAD7BJ89_9AGAR</name>
<protein>
    <submittedName>
        <fullName evidence="2">Conidiation protein 6-domain-containing protein</fullName>
    </submittedName>
</protein>
<feature type="region of interest" description="Disordered" evidence="1">
    <location>
        <begin position="50"/>
        <end position="100"/>
    </location>
</feature>
<keyword evidence="3" id="KW-1185">Reference proteome</keyword>
<organism evidence="2 3">
    <name type="scientific">Roridomyces roridus</name>
    <dbReference type="NCBI Taxonomy" id="1738132"/>
    <lineage>
        <taxon>Eukaryota</taxon>
        <taxon>Fungi</taxon>
        <taxon>Dikarya</taxon>
        <taxon>Basidiomycota</taxon>
        <taxon>Agaricomycotina</taxon>
        <taxon>Agaricomycetes</taxon>
        <taxon>Agaricomycetidae</taxon>
        <taxon>Agaricales</taxon>
        <taxon>Marasmiineae</taxon>
        <taxon>Mycenaceae</taxon>
        <taxon>Roridomyces</taxon>
    </lineage>
</organism>
<dbReference type="PANTHER" id="PTHR36576:SF1">
    <property type="entry name" value="UPF0654 PROTEIN C11D3.01C-RELATED"/>
    <property type="match status" value="1"/>
</dbReference>
<feature type="compositionally biased region" description="Basic and acidic residues" evidence="1">
    <location>
        <begin position="84"/>
        <end position="94"/>
    </location>
</feature>
<comment type="caution">
    <text evidence="2">The sequence shown here is derived from an EMBL/GenBank/DDBJ whole genome shotgun (WGS) entry which is preliminary data.</text>
</comment>
<evidence type="ECO:0000313" key="2">
    <source>
        <dbReference type="EMBL" id="KAJ7622341.1"/>
    </source>
</evidence>
<dbReference type="AlphaFoldDB" id="A0AAD7BJ89"/>
<evidence type="ECO:0000313" key="3">
    <source>
        <dbReference type="Proteomes" id="UP001221142"/>
    </source>
</evidence>
<gene>
    <name evidence="2" type="ORF">FB45DRAFT_1006294</name>
</gene>
<dbReference type="PANTHER" id="PTHR36576">
    <property type="entry name" value="UPF0654 PROTEIN C11D3.01C-RELATED"/>
    <property type="match status" value="1"/>
</dbReference>
<reference evidence="2" key="1">
    <citation type="submission" date="2023-03" db="EMBL/GenBank/DDBJ databases">
        <title>Massive genome expansion in bonnet fungi (Mycena s.s.) driven by repeated elements and novel gene families across ecological guilds.</title>
        <authorList>
            <consortium name="Lawrence Berkeley National Laboratory"/>
            <person name="Harder C.B."/>
            <person name="Miyauchi S."/>
            <person name="Viragh M."/>
            <person name="Kuo A."/>
            <person name="Thoen E."/>
            <person name="Andreopoulos B."/>
            <person name="Lu D."/>
            <person name="Skrede I."/>
            <person name="Drula E."/>
            <person name="Henrissat B."/>
            <person name="Morin E."/>
            <person name="Kohler A."/>
            <person name="Barry K."/>
            <person name="LaButti K."/>
            <person name="Morin E."/>
            <person name="Salamov A."/>
            <person name="Lipzen A."/>
            <person name="Mereny Z."/>
            <person name="Hegedus B."/>
            <person name="Baldrian P."/>
            <person name="Stursova M."/>
            <person name="Weitz H."/>
            <person name="Taylor A."/>
            <person name="Grigoriev I.V."/>
            <person name="Nagy L.G."/>
            <person name="Martin F."/>
            <person name="Kauserud H."/>
        </authorList>
    </citation>
    <scope>NUCLEOTIDE SEQUENCE</scope>
    <source>
        <strain evidence="2">9284</strain>
    </source>
</reference>
<dbReference type="Pfam" id="PF10346">
    <property type="entry name" value="Con-6"/>
    <property type="match status" value="2"/>
</dbReference>
<sequence>MSGTGKNPAHVAAGLKGVLARDNVSDEAKANAQHRLEEMGVDIGDEISESKHHDHARQKYDDVKNENNVIGGHKANLKNPNTSEESKEHSREYLEEAEIN</sequence>
<dbReference type="Proteomes" id="UP001221142">
    <property type="component" value="Unassembled WGS sequence"/>
</dbReference>
<proteinExistence type="predicted"/>
<feature type="compositionally biased region" description="Basic and acidic residues" evidence="1">
    <location>
        <begin position="50"/>
        <end position="65"/>
    </location>
</feature>
<dbReference type="EMBL" id="JARKIF010000015">
    <property type="protein sequence ID" value="KAJ7622341.1"/>
    <property type="molecule type" value="Genomic_DNA"/>
</dbReference>
<accession>A0AAD7BJ89</accession>
<dbReference type="GO" id="GO:0005737">
    <property type="term" value="C:cytoplasm"/>
    <property type="evidence" value="ECO:0007669"/>
    <property type="project" value="TreeGrafter"/>
</dbReference>